<dbReference type="PROSITE" id="PS50102">
    <property type="entry name" value="RRM"/>
    <property type="match status" value="1"/>
</dbReference>
<evidence type="ECO:0000256" key="4">
    <source>
        <dbReference type="PROSITE-ProRule" id="PRU00176"/>
    </source>
</evidence>
<keyword evidence="2 4" id="KW-0694">RNA-binding</keyword>
<dbReference type="EMBL" id="JBJJXI010000048">
    <property type="protein sequence ID" value="KAL3401263.1"/>
    <property type="molecule type" value="Genomic_DNA"/>
</dbReference>
<dbReference type="GO" id="GO:0005730">
    <property type="term" value="C:nucleolus"/>
    <property type="evidence" value="ECO:0007669"/>
    <property type="project" value="UniProtKB-SubCell"/>
</dbReference>
<comment type="subcellular location">
    <subcellularLocation>
        <location evidence="1">Nucleus</location>
        <location evidence="1">Nucleolus</location>
    </subcellularLocation>
</comment>
<dbReference type="CDD" id="cd12307">
    <property type="entry name" value="RRM_NIFK_like"/>
    <property type="match status" value="1"/>
</dbReference>
<evidence type="ECO:0000256" key="3">
    <source>
        <dbReference type="ARBA" id="ARBA00023242"/>
    </source>
</evidence>
<organism evidence="6 7">
    <name type="scientific">Trichogramma kaykai</name>
    <dbReference type="NCBI Taxonomy" id="54128"/>
    <lineage>
        <taxon>Eukaryota</taxon>
        <taxon>Metazoa</taxon>
        <taxon>Ecdysozoa</taxon>
        <taxon>Arthropoda</taxon>
        <taxon>Hexapoda</taxon>
        <taxon>Insecta</taxon>
        <taxon>Pterygota</taxon>
        <taxon>Neoptera</taxon>
        <taxon>Endopterygota</taxon>
        <taxon>Hymenoptera</taxon>
        <taxon>Apocrita</taxon>
        <taxon>Proctotrupomorpha</taxon>
        <taxon>Chalcidoidea</taxon>
        <taxon>Trichogrammatidae</taxon>
        <taxon>Trichogramma</taxon>
    </lineage>
</organism>
<dbReference type="AlphaFoldDB" id="A0ABD2X8Q3"/>
<evidence type="ECO:0000313" key="6">
    <source>
        <dbReference type="EMBL" id="KAL3401263.1"/>
    </source>
</evidence>
<sequence length="207" mass="23882">MKVKKSGEKSKSTVLKTVSRIIIKKKNKPIKNNDEEELVEKTEETEVKPYTRGLIYIGHLPHGFFEEEMRDYFSQFGIVTRVRIARSKKTGKSKGYGYIEFQDPAVAEVTAKTMNGYYMCGRNLKARYIPSENVHKGFFSGKAWSETFHPKINHRVKALKKQDLPQSEEKYKKNMKRKMGQLSAIEEKLKKAGVKISLKNVVVHKPL</sequence>
<dbReference type="SMART" id="SM00360">
    <property type="entry name" value="RRM"/>
    <property type="match status" value="1"/>
</dbReference>
<gene>
    <name evidence="6" type="ORF">TKK_005567</name>
</gene>
<comment type="caution">
    <text evidence="6">The sequence shown here is derived from an EMBL/GenBank/DDBJ whole genome shotgun (WGS) entry which is preliminary data.</text>
</comment>
<name>A0ABD2X8Q3_9HYME</name>
<reference evidence="6 7" key="1">
    <citation type="journal article" date="2024" name="bioRxiv">
        <title>A reference genome for Trichogramma kaykai: A tiny desert-dwelling parasitoid wasp with competing sex-ratio distorters.</title>
        <authorList>
            <person name="Culotta J."/>
            <person name="Lindsey A.R."/>
        </authorList>
    </citation>
    <scope>NUCLEOTIDE SEQUENCE [LARGE SCALE GENOMIC DNA]</scope>
    <source>
        <strain evidence="6 7">KSX58</strain>
    </source>
</reference>
<dbReference type="InterPro" id="IPR035979">
    <property type="entry name" value="RBD_domain_sf"/>
</dbReference>
<feature type="domain" description="RRM" evidence="5">
    <location>
        <begin position="53"/>
        <end position="131"/>
    </location>
</feature>
<dbReference type="InterPro" id="IPR012677">
    <property type="entry name" value="Nucleotide-bd_a/b_plait_sf"/>
</dbReference>
<dbReference type="SUPFAM" id="SSF54928">
    <property type="entry name" value="RNA-binding domain, RBD"/>
    <property type="match status" value="1"/>
</dbReference>
<dbReference type="GO" id="GO:0003723">
    <property type="term" value="F:RNA binding"/>
    <property type="evidence" value="ECO:0007669"/>
    <property type="project" value="UniProtKB-UniRule"/>
</dbReference>
<evidence type="ECO:0000259" key="5">
    <source>
        <dbReference type="PROSITE" id="PS50102"/>
    </source>
</evidence>
<evidence type="ECO:0000256" key="1">
    <source>
        <dbReference type="ARBA" id="ARBA00004604"/>
    </source>
</evidence>
<keyword evidence="7" id="KW-1185">Reference proteome</keyword>
<evidence type="ECO:0000256" key="2">
    <source>
        <dbReference type="ARBA" id="ARBA00022884"/>
    </source>
</evidence>
<proteinExistence type="predicted"/>
<dbReference type="Proteomes" id="UP001627154">
    <property type="component" value="Unassembled WGS sequence"/>
</dbReference>
<dbReference type="Gene3D" id="3.30.70.330">
    <property type="match status" value="1"/>
</dbReference>
<keyword evidence="3" id="KW-0539">Nucleus</keyword>
<evidence type="ECO:0000313" key="7">
    <source>
        <dbReference type="Proteomes" id="UP001627154"/>
    </source>
</evidence>
<dbReference type="PANTHER" id="PTHR46754">
    <property type="entry name" value="MKI67 FHA DOMAIN-INTERACTING NUCLEOLAR PHOSPHOPROTEIN"/>
    <property type="match status" value="1"/>
</dbReference>
<dbReference type="Pfam" id="PF00076">
    <property type="entry name" value="RRM_1"/>
    <property type="match status" value="1"/>
</dbReference>
<accession>A0ABD2X8Q3</accession>
<dbReference type="InterPro" id="IPR000504">
    <property type="entry name" value="RRM_dom"/>
</dbReference>
<protein>
    <recommendedName>
        <fullName evidence="5">RRM domain-containing protein</fullName>
    </recommendedName>
</protein>